<comment type="caution">
    <text evidence="2">The sequence shown here is derived from an EMBL/GenBank/DDBJ whole genome shotgun (WGS) entry which is preliminary data.</text>
</comment>
<reference evidence="2" key="1">
    <citation type="submission" date="2020-08" db="EMBL/GenBank/DDBJ databases">
        <title>Multicomponent nature underlies the extraordinary mechanical properties of spider dragline silk.</title>
        <authorList>
            <person name="Kono N."/>
            <person name="Nakamura H."/>
            <person name="Mori M."/>
            <person name="Yoshida Y."/>
            <person name="Ohtoshi R."/>
            <person name="Malay A.D."/>
            <person name="Moran D.A.P."/>
            <person name="Tomita M."/>
            <person name="Numata K."/>
            <person name="Arakawa K."/>
        </authorList>
    </citation>
    <scope>NUCLEOTIDE SEQUENCE</scope>
</reference>
<evidence type="ECO:0000313" key="2">
    <source>
        <dbReference type="EMBL" id="GFT36815.1"/>
    </source>
</evidence>
<organism evidence="2 3">
    <name type="scientific">Nephila pilipes</name>
    <name type="common">Giant wood spider</name>
    <name type="synonym">Nephila maculata</name>
    <dbReference type="NCBI Taxonomy" id="299642"/>
    <lineage>
        <taxon>Eukaryota</taxon>
        <taxon>Metazoa</taxon>
        <taxon>Ecdysozoa</taxon>
        <taxon>Arthropoda</taxon>
        <taxon>Chelicerata</taxon>
        <taxon>Arachnida</taxon>
        <taxon>Araneae</taxon>
        <taxon>Araneomorphae</taxon>
        <taxon>Entelegynae</taxon>
        <taxon>Araneoidea</taxon>
        <taxon>Nephilidae</taxon>
        <taxon>Nephila</taxon>
    </lineage>
</organism>
<accession>A0A8X6NY00</accession>
<name>A0A8X6NY00_NEPPI</name>
<gene>
    <name evidence="2" type="ORF">NPIL_471731</name>
</gene>
<keyword evidence="3" id="KW-1185">Reference proteome</keyword>
<protein>
    <submittedName>
        <fullName evidence="2">Uncharacterized protein</fullName>
    </submittedName>
</protein>
<keyword evidence="1" id="KW-0175">Coiled coil</keyword>
<proteinExistence type="predicted"/>
<evidence type="ECO:0000256" key="1">
    <source>
        <dbReference type="SAM" id="Coils"/>
    </source>
</evidence>
<dbReference type="Proteomes" id="UP000887013">
    <property type="component" value="Unassembled WGS sequence"/>
</dbReference>
<feature type="coiled-coil region" evidence="1">
    <location>
        <begin position="29"/>
        <end position="56"/>
    </location>
</feature>
<dbReference type="AlphaFoldDB" id="A0A8X6NY00"/>
<sequence>MGIKIAFGMKKTDLQKIILEFEDYEDEFVREMLESIKECIESREQLEAKKRRDKTEFLMEEMFKLMEIRQYLRGFKCSTELKNVKPKSGKLKQGS</sequence>
<evidence type="ECO:0000313" key="3">
    <source>
        <dbReference type="Proteomes" id="UP000887013"/>
    </source>
</evidence>
<dbReference type="EMBL" id="BMAW01013997">
    <property type="protein sequence ID" value="GFT36815.1"/>
    <property type="molecule type" value="Genomic_DNA"/>
</dbReference>